<dbReference type="RefSeq" id="WP_170112179.1">
    <property type="nucleotide sequence ID" value="NZ_JBFALA010000011.1"/>
</dbReference>
<keyword evidence="1" id="KW-0472">Membrane</keyword>
<keyword evidence="1" id="KW-0812">Transmembrane</keyword>
<name>A0A2N3VGJ6_9NOCA</name>
<feature type="transmembrane region" description="Helical" evidence="1">
    <location>
        <begin position="5"/>
        <end position="23"/>
    </location>
</feature>
<dbReference type="Proteomes" id="UP000233766">
    <property type="component" value="Unassembled WGS sequence"/>
</dbReference>
<proteinExistence type="predicted"/>
<evidence type="ECO:0000313" key="2">
    <source>
        <dbReference type="EMBL" id="PKV80723.1"/>
    </source>
</evidence>
<dbReference type="EMBL" id="PJMW01000002">
    <property type="protein sequence ID" value="PKV80723.1"/>
    <property type="molecule type" value="Genomic_DNA"/>
</dbReference>
<protein>
    <submittedName>
        <fullName evidence="2">Uncharacterized protein</fullName>
    </submittedName>
</protein>
<organism evidence="2 3">
    <name type="scientific">Nocardia fluminea</name>
    <dbReference type="NCBI Taxonomy" id="134984"/>
    <lineage>
        <taxon>Bacteria</taxon>
        <taxon>Bacillati</taxon>
        <taxon>Actinomycetota</taxon>
        <taxon>Actinomycetes</taxon>
        <taxon>Mycobacteriales</taxon>
        <taxon>Nocardiaceae</taxon>
        <taxon>Nocardia</taxon>
    </lineage>
</organism>
<sequence length="55" mass="5712">MVLKVIGIVVVAVIAFWILGALIEALMPILVIGAIGTGLYLLYKAVSGSDKTPIS</sequence>
<keyword evidence="3" id="KW-1185">Reference proteome</keyword>
<feature type="transmembrane region" description="Helical" evidence="1">
    <location>
        <begin position="29"/>
        <end position="46"/>
    </location>
</feature>
<reference evidence="2 3" key="1">
    <citation type="submission" date="2017-12" db="EMBL/GenBank/DDBJ databases">
        <title>Sequencing the genomes of 1000 Actinobacteria strains.</title>
        <authorList>
            <person name="Klenk H.-P."/>
        </authorList>
    </citation>
    <scope>NUCLEOTIDE SEQUENCE [LARGE SCALE GENOMIC DNA]</scope>
    <source>
        <strain evidence="2 3">DSM 44489</strain>
    </source>
</reference>
<evidence type="ECO:0000256" key="1">
    <source>
        <dbReference type="SAM" id="Phobius"/>
    </source>
</evidence>
<accession>A0A2N3VGJ6</accession>
<keyword evidence="1" id="KW-1133">Transmembrane helix</keyword>
<comment type="caution">
    <text evidence="2">The sequence shown here is derived from an EMBL/GenBank/DDBJ whole genome shotgun (WGS) entry which is preliminary data.</text>
</comment>
<dbReference type="AlphaFoldDB" id="A0A2N3VGJ6"/>
<evidence type="ECO:0000313" key="3">
    <source>
        <dbReference type="Proteomes" id="UP000233766"/>
    </source>
</evidence>
<gene>
    <name evidence="2" type="ORF">ATK86_5156</name>
</gene>